<dbReference type="GO" id="GO:0044818">
    <property type="term" value="P:mitotic G2/M transition checkpoint"/>
    <property type="evidence" value="ECO:0007669"/>
    <property type="project" value="TreeGrafter"/>
</dbReference>
<comment type="similarity">
    <text evidence="1">Belongs to the FAM122 family.</text>
</comment>
<accession>A0A7J8EJT9</accession>
<dbReference type="GO" id="GO:0005737">
    <property type="term" value="C:cytoplasm"/>
    <property type="evidence" value="ECO:0007669"/>
    <property type="project" value="TreeGrafter"/>
</dbReference>
<proteinExistence type="inferred from homology"/>
<keyword evidence="3" id="KW-1185">Reference proteome</keyword>
<dbReference type="AlphaFoldDB" id="A0A7J8EJT9"/>
<protein>
    <submittedName>
        <fullName evidence="2">Family with sequence similarity 122C</fullName>
    </submittedName>
</protein>
<dbReference type="PANTHER" id="PTHR22227:SF3">
    <property type="entry name" value="PABIR FAMILY MEMBER 1"/>
    <property type="match status" value="1"/>
</dbReference>
<dbReference type="Proteomes" id="UP000593571">
    <property type="component" value="Unassembled WGS sequence"/>
</dbReference>
<gene>
    <name evidence="2" type="ORF">HJG63_004778</name>
</gene>
<name>A0A7J8EJT9_ROUAE</name>
<evidence type="ECO:0000256" key="1">
    <source>
        <dbReference type="ARBA" id="ARBA00006725"/>
    </source>
</evidence>
<reference evidence="2 3" key="1">
    <citation type="journal article" date="2020" name="Nature">
        <title>Six reference-quality genomes reveal evolution of bat adaptations.</title>
        <authorList>
            <person name="Jebb D."/>
            <person name="Huang Z."/>
            <person name="Pippel M."/>
            <person name="Hughes G.M."/>
            <person name="Lavrichenko K."/>
            <person name="Devanna P."/>
            <person name="Winkler S."/>
            <person name="Jermiin L.S."/>
            <person name="Skirmuntt E.C."/>
            <person name="Katzourakis A."/>
            <person name="Burkitt-Gray L."/>
            <person name="Ray D.A."/>
            <person name="Sullivan K.A.M."/>
            <person name="Roscito J.G."/>
            <person name="Kirilenko B.M."/>
            <person name="Davalos L.M."/>
            <person name="Corthals A.P."/>
            <person name="Power M.L."/>
            <person name="Jones G."/>
            <person name="Ransome R.D."/>
            <person name="Dechmann D.K.N."/>
            <person name="Locatelli A.G."/>
            <person name="Puechmaille S.J."/>
            <person name="Fedrigo O."/>
            <person name="Jarvis E.D."/>
            <person name="Hiller M."/>
            <person name="Vernes S.C."/>
            <person name="Myers E.W."/>
            <person name="Teeling E.C."/>
        </authorList>
    </citation>
    <scope>NUCLEOTIDE SEQUENCE [LARGE SCALE GENOMIC DNA]</scope>
    <source>
        <strain evidence="2">MRouAeg1</strain>
        <tissue evidence="2">Muscle</tissue>
    </source>
</reference>
<dbReference type="GO" id="GO:0005634">
    <property type="term" value="C:nucleus"/>
    <property type="evidence" value="ECO:0007669"/>
    <property type="project" value="TreeGrafter"/>
</dbReference>
<dbReference type="GO" id="GO:0004865">
    <property type="term" value="F:protein serine/threonine phosphatase inhibitor activity"/>
    <property type="evidence" value="ECO:0007669"/>
    <property type="project" value="InterPro"/>
</dbReference>
<organism evidence="2 3">
    <name type="scientific">Rousettus aegyptiacus</name>
    <name type="common">Egyptian fruit bat</name>
    <name type="synonym">Pteropus aegyptiacus</name>
    <dbReference type="NCBI Taxonomy" id="9407"/>
    <lineage>
        <taxon>Eukaryota</taxon>
        <taxon>Metazoa</taxon>
        <taxon>Chordata</taxon>
        <taxon>Craniata</taxon>
        <taxon>Vertebrata</taxon>
        <taxon>Euteleostomi</taxon>
        <taxon>Mammalia</taxon>
        <taxon>Eutheria</taxon>
        <taxon>Laurasiatheria</taxon>
        <taxon>Chiroptera</taxon>
        <taxon>Yinpterochiroptera</taxon>
        <taxon>Pteropodoidea</taxon>
        <taxon>Pteropodidae</taxon>
        <taxon>Rousettinae</taxon>
        <taxon>Rousettus</taxon>
    </lineage>
</organism>
<sequence length="233" mass="25456">MAQEKMELDLELQPSSTTADGNILRRFNSAPLLSGLGDDNSQVFQADTLGARGNSTTFRTRNCPILPSSPIHTSIRRLHQIKQEEGMDLMDRETMHEWEVQTTIQISHSWEEHLNLSDNLEKPSSPKSIDLIPVSSAASPLRRNGKQYFSPSLKTCVNCTTLLPSPIANSTQQFTIGIFFSSSIVCLDALDGNNSSTGSPYNSLAKISTVTNSPVSPTDSGSLFIIVDEPSTK</sequence>
<evidence type="ECO:0000313" key="2">
    <source>
        <dbReference type="EMBL" id="KAF6435362.1"/>
    </source>
</evidence>
<dbReference type="EMBL" id="JACASE010000009">
    <property type="protein sequence ID" value="KAF6435362.1"/>
    <property type="molecule type" value="Genomic_DNA"/>
</dbReference>
<dbReference type="PANTHER" id="PTHR22227">
    <property type="entry name" value="FAMILY WITH SEQUENCE SIMILARITY 122B ISOFORM X1"/>
    <property type="match status" value="1"/>
</dbReference>
<evidence type="ECO:0000313" key="3">
    <source>
        <dbReference type="Proteomes" id="UP000593571"/>
    </source>
</evidence>
<comment type="caution">
    <text evidence="2">The sequence shown here is derived from an EMBL/GenBank/DDBJ whole genome shotgun (WGS) entry which is preliminary data.</text>
</comment>
<dbReference type="InterPro" id="IPR026716">
    <property type="entry name" value="PBIR1/2/3"/>
</dbReference>